<evidence type="ECO:0000313" key="3">
    <source>
        <dbReference type="EMBL" id="KAK3277500.1"/>
    </source>
</evidence>
<dbReference type="AlphaFoldDB" id="A0AAE0GGH2"/>
<sequence length="321" mass="34775">MSAPAPDDPCTNRSIVQDSEFQTVATSPWEFRTRSSAVANATWGAFGEAGAAAVRLNVQSGGTAPWHVQLVQAALTLEPEVPYWLRIKARASRALRMKVKVKAVDGSVITQTTSQLAQAWEESWMQFYVEAQVQVDLRVFIGKESSGAVVDLDAIDIVAGCPPCHRSLVEAPNMSHEDAWELRTASSAEANATWGPFGEDGAEGARIRVQDGGQKRWHVQLRQDAILLEPGVMYQVAVKAKASSSVVSRILIKSEDGSSAVISSLRSEIALTWGVATAEFQVDARVQAKLQVLFGRDSANTVIDFDTIDIFTECANLPSET</sequence>
<dbReference type="EMBL" id="LGRX02006075">
    <property type="protein sequence ID" value="KAK3277500.1"/>
    <property type="molecule type" value="Genomic_DNA"/>
</dbReference>
<dbReference type="SUPFAM" id="SSF49785">
    <property type="entry name" value="Galactose-binding domain-like"/>
    <property type="match status" value="2"/>
</dbReference>
<dbReference type="Proteomes" id="UP001190700">
    <property type="component" value="Unassembled WGS sequence"/>
</dbReference>
<gene>
    <name evidence="3" type="ORF">CYMTET_14502</name>
</gene>
<dbReference type="InterPro" id="IPR003305">
    <property type="entry name" value="CenC_carb-bd"/>
</dbReference>
<evidence type="ECO:0000259" key="2">
    <source>
        <dbReference type="Pfam" id="PF02018"/>
    </source>
</evidence>
<keyword evidence="1" id="KW-0378">Hydrolase</keyword>
<dbReference type="Pfam" id="PF02018">
    <property type="entry name" value="CBM_4_9"/>
    <property type="match status" value="2"/>
</dbReference>
<accession>A0AAE0GGH2</accession>
<dbReference type="GO" id="GO:0016798">
    <property type="term" value="F:hydrolase activity, acting on glycosyl bonds"/>
    <property type="evidence" value="ECO:0007669"/>
    <property type="project" value="InterPro"/>
</dbReference>
<feature type="domain" description="CBM-cenC" evidence="2">
    <location>
        <begin position="15"/>
        <end position="143"/>
    </location>
</feature>
<protein>
    <recommendedName>
        <fullName evidence="2">CBM-cenC domain-containing protein</fullName>
    </recommendedName>
</protein>
<dbReference type="InterPro" id="IPR008979">
    <property type="entry name" value="Galactose-bd-like_sf"/>
</dbReference>
<keyword evidence="4" id="KW-1185">Reference proteome</keyword>
<organism evidence="3 4">
    <name type="scientific">Cymbomonas tetramitiformis</name>
    <dbReference type="NCBI Taxonomy" id="36881"/>
    <lineage>
        <taxon>Eukaryota</taxon>
        <taxon>Viridiplantae</taxon>
        <taxon>Chlorophyta</taxon>
        <taxon>Pyramimonadophyceae</taxon>
        <taxon>Pyramimonadales</taxon>
        <taxon>Pyramimonadaceae</taxon>
        <taxon>Cymbomonas</taxon>
    </lineage>
</organism>
<evidence type="ECO:0000313" key="4">
    <source>
        <dbReference type="Proteomes" id="UP001190700"/>
    </source>
</evidence>
<comment type="caution">
    <text evidence="3">The sequence shown here is derived from an EMBL/GenBank/DDBJ whole genome shotgun (WGS) entry which is preliminary data.</text>
</comment>
<feature type="domain" description="CBM-cenC" evidence="2">
    <location>
        <begin position="201"/>
        <end position="283"/>
    </location>
</feature>
<evidence type="ECO:0000256" key="1">
    <source>
        <dbReference type="ARBA" id="ARBA00022801"/>
    </source>
</evidence>
<reference evidence="3 4" key="1">
    <citation type="journal article" date="2015" name="Genome Biol. Evol.">
        <title>Comparative Genomics of a Bacterivorous Green Alga Reveals Evolutionary Causalities and Consequences of Phago-Mixotrophic Mode of Nutrition.</title>
        <authorList>
            <person name="Burns J.A."/>
            <person name="Paasch A."/>
            <person name="Narechania A."/>
            <person name="Kim E."/>
        </authorList>
    </citation>
    <scope>NUCLEOTIDE SEQUENCE [LARGE SCALE GENOMIC DNA]</scope>
    <source>
        <strain evidence="3 4">PLY_AMNH</strain>
    </source>
</reference>
<name>A0AAE0GGH2_9CHLO</name>
<proteinExistence type="predicted"/>
<dbReference type="Gene3D" id="2.60.120.260">
    <property type="entry name" value="Galactose-binding domain-like"/>
    <property type="match status" value="2"/>
</dbReference>